<sequence>MCAKMRYSIDSSVGARRETKWTYRVVDENVVELICSTLERRYAHLQHRTNHFVLNIEQHEETQRMY</sequence>
<protein>
    <submittedName>
        <fullName evidence="1">Uncharacterized protein</fullName>
    </submittedName>
</protein>
<comment type="caution">
    <text evidence="1">The sequence shown here is derived from an EMBL/GenBank/DDBJ whole genome shotgun (WGS) entry which is preliminary data.</text>
</comment>
<accession>A0ACC0VQ68</accession>
<dbReference type="EMBL" id="CM047587">
    <property type="protein sequence ID" value="KAI9907863.1"/>
    <property type="molecule type" value="Genomic_DNA"/>
</dbReference>
<name>A0ACC0VQ68_9STRA</name>
<evidence type="ECO:0000313" key="2">
    <source>
        <dbReference type="Proteomes" id="UP001163321"/>
    </source>
</evidence>
<organism evidence="1 2">
    <name type="scientific">Peronosclerospora sorghi</name>
    <dbReference type="NCBI Taxonomy" id="230839"/>
    <lineage>
        <taxon>Eukaryota</taxon>
        <taxon>Sar</taxon>
        <taxon>Stramenopiles</taxon>
        <taxon>Oomycota</taxon>
        <taxon>Peronosporomycetes</taxon>
        <taxon>Peronosporales</taxon>
        <taxon>Peronosporaceae</taxon>
        <taxon>Peronosclerospora</taxon>
    </lineage>
</organism>
<gene>
    <name evidence="1" type="ORF">PsorP6_003685</name>
</gene>
<evidence type="ECO:0000313" key="1">
    <source>
        <dbReference type="EMBL" id="KAI9907863.1"/>
    </source>
</evidence>
<keyword evidence="2" id="KW-1185">Reference proteome</keyword>
<proteinExistence type="predicted"/>
<reference evidence="1 2" key="1">
    <citation type="journal article" date="2022" name="bioRxiv">
        <title>The genome of the oomycete Peronosclerospora sorghi, a cosmopolitan pathogen of maize and sorghum, is inflated with dispersed pseudogenes.</title>
        <authorList>
            <person name="Fletcher K."/>
            <person name="Martin F."/>
            <person name="Isakeit T."/>
            <person name="Cavanaugh K."/>
            <person name="Magill C."/>
            <person name="Michelmore R."/>
        </authorList>
    </citation>
    <scope>NUCLEOTIDE SEQUENCE [LARGE SCALE GENOMIC DNA]</scope>
    <source>
        <strain evidence="1">P6</strain>
    </source>
</reference>
<dbReference type="Proteomes" id="UP001163321">
    <property type="component" value="Chromosome 8"/>
</dbReference>